<organism evidence="1">
    <name type="scientific">Amphimedon queenslandica</name>
    <name type="common">Sponge</name>
    <dbReference type="NCBI Taxonomy" id="400682"/>
    <lineage>
        <taxon>Eukaryota</taxon>
        <taxon>Metazoa</taxon>
        <taxon>Porifera</taxon>
        <taxon>Demospongiae</taxon>
        <taxon>Heteroscleromorpha</taxon>
        <taxon>Haplosclerida</taxon>
        <taxon>Niphatidae</taxon>
        <taxon>Amphimedon</taxon>
    </lineage>
</organism>
<sequence>MHMHTFMSINIRENKATVLYMYMNMDMSVLL</sequence>
<name>A0A1X7UZV6_AMPQE</name>
<evidence type="ECO:0000313" key="1">
    <source>
        <dbReference type="EnsemblMetazoa" id="Aqu2.1.33515_001"/>
    </source>
</evidence>
<proteinExistence type="predicted"/>
<dbReference type="EnsemblMetazoa" id="Aqu2.1.33515_001">
    <property type="protein sequence ID" value="Aqu2.1.33515_001"/>
    <property type="gene ID" value="Aqu2.1.33515"/>
</dbReference>
<protein>
    <submittedName>
        <fullName evidence="1">Uncharacterized protein</fullName>
    </submittedName>
</protein>
<dbReference type="AlphaFoldDB" id="A0A1X7UZV6"/>
<accession>A0A1X7UZV6</accession>
<reference evidence="1" key="1">
    <citation type="submission" date="2017-05" db="UniProtKB">
        <authorList>
            <consortium name="EnsemblMetazoa"/>
        </authorList>
    </citation>
    <scope>IDENTIFICATION</scope>
</reference>
<dbReference type="InParanoid" id="A0A1X7UZV6"/>